<name>A0ABT2CH25_9ACTN</name>
<proteinExistence type="predicted"/>
<evidence type="ECO:0000313" key="3">
    <source>
        <dbReference type="Proteomes" id="UP001431313"/>
    </source>
</evidence>
<evidence type="ECO:0000313" key="2">
    <source>
        <dbReference type="EMBL" id="MCS0636710.1"/>
    </source>
</evidence>
<comment type="caution">
    <text evidence="2">The sequence shown here is derived from an EMBL/GenBank/DDBJ whole genome shotgun (WGS) entry which is preliminary data.</text>
</comment>
<evidence type="ECO:0000256" key="1">
    <source>
        <dbReference type="SAM" id="MobiDB-lite"/>
    </source>
</evidence>
<dbReference type="RefSeq" id="WP_258788112.1">
    <property type="nucleotide sequence ID" value="NZ_JANUGQ010000010.1"/>
</dbReference>
<dbReference type="EMBL" id="JANUGQ010000010">
    <property type="protein sequence ID" value="MCS0636710.1"/>
    <property type="molecule type" value="Genomic_DNA"/>
</dbReference>
<sequence>MRRHPMAFDEWMETIMTENTKPVADDNNDETPEVEAHGESVLDLQGTTSVDSDRSVEGSCVSVLSVVMDQN</sequence>
<dbReference type="Proteomes" id="UP001431313">
    <property type="component" value="Unassembled WGS sequence"/>
</dbReference>
<organism evidence="2 3">
    <name type="scientific">Streptomyces pyxinae</name>
    <dbReference type="NCBI Taxonomy" id="2970734"/>
    <lineage>
        <taxon>Bacteria</taxon>
        <taxon>Bacillati</taxon>
        <taxon>Actinomycetota</taxon>
        <taxon>Actinomycetes</taxon>
        <taxon>Kitasatosporales</taxon>
        <taxon>Streptomycetaceae</taxon>
        <taxon>Streptomyces</taxon>
    </lineage>
</organism>
<reference evidence="2" key="1">
    <citation type="submission" date="2022-08" db="EMBL/GenBank/DDBJ databases">
        <authorList>
            <person name="Somphong A."/>
            <person name="Phongsopitanun W."/>
        </authorList>
    </citation>
    <scope>NUCLEOTIDE SEQUENCE</scope>
    <source>
        <strain evidence="2">LP05-1</strain>
    </source>
</reference>
<accession>A0ABT2CH25</accession>
<feature type="region of interest" description="Disordered" evidence="1">
    <location>
        <begin position="18"/>
        <end position="37"/>
    </location>
</feature>
<keyword evidence="3" id="KW-1185">Reference proteome</keyword>
<gene>
    <name evidence="2" type="ORF">NX801_13780</name>
</gene>
<protein>
    <submittedName>
        <fullName evidence="2">Uncharacterized protein</fullName>
    </submittedName>
</protein>